<proteinExistence type="predicted"/>
<dbReference type="EMBL" id="JANBUK010000020">
    <property type="protein sequence ID" value="KAJ2792528.1"/>
    <property type="molecule type" value="Genomic_DNA"/>
</dbReference>
<accession>A0ACC1KNU8</accession>
<name>A0ACC1KNU8_9FUNG</name>
<protein>
    <submittedName>
        <fullName evidence="1">Uncharacterized protein</fullName>
    </submittedName>
</protein>
<comment type="caution">
    <text evidence="1">The sequence shown here is derived from an EMBL/GenBank/DDBJ whole genome shotgun (WGS) entry which is preliminary data.</text>
</comment>
<evidence type="ECO:0000313" key="1">
    <source>
        <dbReference type="EMBL" id="KAJ2792528.1"/>
    </source>
</evidence>
<keyword evidence="2" id="KW-1185">Reference proteome</keyword>
<sequence>MNMAAACASAIGRHLVRSGSPWQVLLTQSPINAVTCGALGHRQPHSSMLVLAKPVRPTEPPSPLAKAVPEAPSQPDANATIRLPMYDFPLTKPIVYLRRVFVANAIFTTSFSIWVGREDIYAVLAAGVLLIGGFIPVALAQLTYRDHVRNVRILGGLSQKVLARAKQAARAGKSQVEYPLTNDTPLLIKRFSLNTSDPEVPLYVRDLVPGPSRRFSVMWLYRSASGMEKFRLSKKVIKHHPDMRALDERIRQNAKDRALVQARESQKKDKEAQV</sequence>
<dbReference type="Proteomes" id="UP001140066">
    <property type="component" value="Unassembled WGS sequence"/>
</dbReference>
<gene>
    <name evidence="1" type="ORF">GGI18_000327</name>
</gene>
<organism evidence="1 2">
    <name type="scientific">Coemansia linderi</name>
    <dbReference type="NCBI Taxonomy" id="2663919"/>
    <lineage>
        <taxon>Eukaryota</taxon>
        <taxon>Fungi</taxon>
        <taxon>Fungi incertae sedis</taxon>
        <taxon>Zoopagomycota</taxon>
        <taxon>Kickxellomycotina</taxon>
        <taxon>Kickxellomycetes</taxon>
        <taxon>Kickxellales</taxon>
        <taxon>Kickxellaceae</taxon>
        <taxon>Coemansia</taxon>
    </lineage>
</organism>
<reference evidence="1" key="1">
    <citation type="submission" date="2022-07" db="EMBL/GenBank/DDBJ databases">
        <title>Phylogenomic reconstructions and comparative analyses of Kickxellomycotina fungi.</title>
        <authorList>
            <person name="Reynolds N.K."/>
            <person name="Stajich J.E."/>
            <person name="Barry K."/>
            <person name="Grigoriev I.V."/>
            <person name="Crous P."/>
            <person name="Smith M.E."/>
        </authorList>
    </citation>
    <scope>NUCLEOTIDE SEQUENCE</scope>
    <source>
        <strain evidence="1">BCRC 34191</strain>
    </source>
</reference>
<evidence type="ECO:0000313" key="2">
    <source>
        <dbReference type="Proteomes" id="UP001140066"/>
    </source>
</evidence>